<dbReference type="Gene3D" id="3.40.50.880">
    <property type="match status" value="1"/>
</dbReference>
<evidence type="ECO:0000313" key="3">
    <source>
        <dbReference type="Proteomes" id="UP000094795"/>
    </source>
</evidence>
<dbReference type="RefSeq" id="WP_066174495.1">
    <property type="nucleotide sequence ID" value="NZ_LQZT01000001.1"/>
</dbReference>
<proteinExistence type="predicted"/>
<dbReference type="PANTHER" id="PTHR42695">
    <property type="entry name" value="GLUTAMINE AMIDOTRANSFERASE YLR126C-RELATED"/>
    <property type="match status" value="1"/>
</dbReference>
<dbReference type="InterPro" id="IPR029062">
    <property type="entry name" value="Class_I_gatase-like"/>
</dbReference>
<evidence type="ECO:0000259" key="1">
    <source>
        <dbReference type="Pfam" id="PF00117"/>
    </source>
</evidence>
<organism evidence="2 3">
    <name type="scientific">Hoeflea olei</name>
    <dbReference type="NCBI Taxonomy" id="1480615"/>
    <lineage>
        <taxon>Bacteria</taxon>
        <taxon>Pseudomonadati</taxon>
        <taxon>Pseudomonadota</taxon>
        <taxon>Alphaproteobacteria</taxon>
        <taxon>Hyphomicrobiales</taxon>
        <taxon>Rhizobiaceae</taxon>
        <taxon>Hoeflea</taxon>
    </lineage>
</organism>
<feature type="domain" description="Glutamine amidotransferase" evidence="1">
    <location>
        <begin position="44"/>
        <end position="179"/>
    </location>
</feature>
<comment type="caution">
    <text evidence="2">The sequence shown here is derived from an EMBL/GenBank/DDBJ whole genome shotgun (WGS) entry which is preliminary data.</text>
</comment>
<dbReference type="GO" id="GO:0005829">
    <property type="term" value="C:cytosol"/>
    <property type="evidence" value="ECO:0007669"/>
    <property type="project" value="TreeGrafter"/>
</dbReference>
<keyword evidence="3" id="KW-1185">Reference proteome</keyword>
<dbReference type="OrthoDB" id="9813383at2"/>
<dbReference type="GO" id="GO:0016740">
    <property type="term" value="F:transferase activity"/>
    <property type="evidence" value="ECO:0007669"/>
    <property type="project" value="UniProtKB-KW"/>
</dbReference>
<keyword evidence="2" id="KW-0315">Glutamine amidotransferase</keyword>
<dbReference type="EMBL" id="LQZT01000001">
    <property type="protein sequence ID" value="OCW59547.1"/>
    <property type="molecule type" value="Genomic_DNA"/>
</dbReference>
<dbReference type="SUPFAM" id="SSF52317">
    <property type="entry name" value="Class I glutamine amidotransferase-like"/>
    <property type="match status" value="1"/>
</dbReference>
<keyword evidence="2" id="KW-0808">Transferase</keyword>
<reference evidence="2 3" key="1">
    <citation type="submission" date="2015-12" db="EMBL/GenBank/DDBJ databases">
        <authorList>
            <person name="Shamseldin A."/>
            <person name="Moawad H."/>
            <person name="Abd El-Rahim W.M."/>
            <person name="Sadowsky M.J."/>
        </authorList>
    </citation>
    <scope>NUCLEOTIDE SEQUENCE [LARGE SCALE GENOMIC DNA]</scope>
    <source>
        <strain evidence="2 3">JC234</strain>
    </source>
</reference>
<dbReference type="Pfam" id="PF00117">
    <property type="entry name" value="GATase"/>
    <property type="match status" value="1"/>
</dbReference>
<dbReference type="InterPro" id="IPR017926">
    <property type="entry name" value="GATASE"/>
</dbReference>
<dbReference type="Proteomes" id="UP000094795">
    <property type="component" value="Unassembled WGS sequence"/>
</dbReference>
<protein>
    <submittedName>
        <fullName evidence="2">Glutamine amidotransferase</fullName>
    </submittedName>
</protein>
<gene>
    <name evidence="2" type="ORF">AWJ14_11080</name>
</gene>
<name>A0A1C1Z1I8_9HYPH</name>
<dbReference type="InterPro" id="IPR044992">
    <property type="entry name" value="ChyE-like"/>
</dbReference>
<sequence>MSKSALILRHLAFEDLGSFAAVLSDEGYRLIHAEAGIDPLPDPLGPDLVVVLGGPIGVNDADTYPCMAAERAWLRPRLDARRPTLGICLGAQLMASALGARVAAMPHKEIGFAPLTLTRAGADGPLGQLRDAPVLHWHGEAFDIPAGAENLAATAACPTQAFAMGPAILGLQFHPEAAELPAFERWLIGHSVELAQAGVDPNSLRSQAATHGAPLKRAGQSMLRTWLRELPA</sequence>
<dbReference type="CDD" id="cd01741">
    <property type="entry name" value="GATase1_1"/>
    <property type="match status" value="1"/>
</dbReference>
<evidence type="ECO:0000313" key="2">
    <source>
        <dbReference type="EMBL" id="OCW59547.1"/>
    </source>
</evidence>
<dbReference type="AlphaFoldDB" id="A0A1C1Z1I8"/>
<dbReference type="NCBIfam" id="NF005458">
    <property type="entry name" value="PRK07053.1"/>
    <property type="match status" value="1"/>
</dbReference>
<accession>A0A1C1Z1I8</accession>
<dbReference type="PANTHER" id="PTHR42695:SF5">
    <property type="entry name" value="GLUTAMINE AMIDOTRANSFERASE YLR126C-RELATED"/>
    <property type="match status" value="1"/>
</dbReference>
<dbReference type="PROSITE" id="PS51273">
    <property type="entry name" value="GATASE_TYPE_1"/>
    <property type="match status" value="1"/>
</dbReference>
<dbReference type="STRING" id="1480615.AWJ14_11080"/>